<comment type="caution">
    <text evidence="1">The sequence shown here is derived from an EMBL/GenBank/DDBJ whole genome shotgun (WGS) entry which is preliminary data.</text>
</comment>
<evidence type="ECO:0000313" key="1">
    <source>
        <dbReference type="EMBL" id="OGZ26576.1"/>
    </source>
</evidence>
<organism evidence="1 2">
    <name type="scientific">Candidatus Nealsonbacteria bacterium RIFCSPLOWO2_12_FULL_39_31</name>
    <dbReference type="NCBI Taxonomy" id="1801676"/>
    <lineage>
        <taxon>Bacteria</taxon>
        <taxon>Candidatus Nealsoniibacteriota</taxon>
    </lineage>
</organism>
<evidence type="ECO:0000313" key="2">
    <source>
        <dbReference type="Proteomes" id="UP000179122"/>
    </source>
</evidence>
<name>A0A1G2ELA1_9BACT</name>
<dbReference type="Proteomes" id="UP000179122">
    <property type="component" value="Unassembled WGS sequence"/>
</dbReference>
<gene>
    <name evidence="1" type="ORF">A3F95_02115</name>
</gene>
<protein>
    <submittedName>
        <fullName evidence="1">Uncharacterized protein</fullName>
    </submittedName>
</protein>
<proteinExistence type="predicted"/>
<accession>A0A1G2ELA1</accession>
<dbReference type="EMBL" id="MHML01000022">
    <property type="protein sequence ID" value="OGZ26576.1"/>
    <property type="molecule type" value="Genomic_DNA"/>
</dbReference>
<reference evidence="1 2" key="1">
    <citation type="journal article" date="2016" name="Nat. Commun.">
        <title>Thousands of microbial genomes shed light on interconnected biogeochemical processes in an aquifer system.</title>
        <authorList>
            <person name="Anantharaman K."/>
            <person name="Brown C.T."/>
            <person name="Hug L.A."/>
            <person name="Sharon I."/>
            <person name="Castelle C.J."/>
            <person name="Probst A.J."/>
            <person name="Thomas B.C."/>
            <person name="Singh A."/>
            <person name="Wilkins M.J."/>
            <person name="Karaoz U."/>
            <person name="Brodie E.L."/>
            <person name="Williams K.H."/>
            <person name="Hubbard S.S."/>
            <person name="Banfield J.F."/>
        </authorList>
    </citation>
    <scope>NUCLEOTIDE SEQUENCE [LARGE SCALE GENOMIC DNA]</scope>
</reference>
<dbReference type="AlphaFoldDB" id="A0A1G2ELA1"/>
<sequence length="146" mass="16491">MWIVVLLVVIIWGGRVFFSRGSKAETARSPQRIQLGKDLVKIEYGITHAFEQGVVLYTVERHVVRGDREMTVCVSGEKGVEIWSSIPDFFLLPDKSQFIFSGPGDWNDVFCASSVATNNIVACDIRPPKTTSVILEDFFYKKMGLW</sequence>